<accession>A0A8J6M777</accession>
<keyword evidence="1" id="KW-1133">Transmembrane helix</keyword>
<feature type="transmembrane region" description="Helical" evidence="1">
    <location>
        <begin position="135"/>
        <end position="161"/>
    </location>
</feature>
<keyword evidence="3" id="KW-1185">Reference proteome</keyword>
<dbReference type="Proteomes" id="UP000628736">
    <property type="component" value="Unassembled WGS sequence"/>
</dbReference>
<comment type="caution">
    <text evidence="2">The sequence shown here is derived from an EMBL/GenBank/DDBJ whole genome shotgun (WGS) entry which is preliminary data.</text>
</comment>
<dbReference type="PANTHER" id="PTHR36007">
    <property type="entry name" value="TRANSPORT PROTEIN-RELATED"/>
    <property type="match status" value="1"/>
</dbReference>
<evidence type="ECO:0000313" key="2">
    <source>
        <dbReference type="EMBL" id="MBC5723594.1"/>
    </source>
</evidence>
<dbReference type="AlphaFoldDB" id="A0A8J6M777"/>
<dbReference type="RefSeq" id="WP_147570882.1">
    <property type="nucleotide sequence ID" value="NZ_JACOPO010000010.1"/>
</dbReference>
<evidence type="ECO:0000256" key="1">
    <source>
        <dbReference type="SAM" id="Phobius"/>
    </source>
</evidence>
<proteinExistence type="predicted"/>
<dbReference type="Pfam" id="PF06695">
    <property type="entry name" value="Sm_multidrug_ex"/>
    <property type="match status" value="1"/>
</dbReference>
<feature type="transmembrane region" description="Helical" evidence="1">
    <location>
        <begin position="43"/>
        <end position="65"/>
    </location>
</feature>
<protein>
    <submittedName>
        <fullName evidence="2">Small multi-drug export protein</fullName>
    </submittedName>
</protein>
<dbReference type="PANTHER" id="PTHR36007:SF2">
    <property type="entry name" value="TRANSPORT PROTEIN-RELATED"/>
    <property type="match status" value="1"/>
</dbReference>
<sequence>MDIFQFLTDTTGGKCLFTMLVSMVPIIELRGGLPFGVALGLPYYLAFPAAVLGNLIPAPFIIVYIRRIFELMRRYMPRLNGLVDKLEKKAHLKGQKVQKYQYLGLWIFVAIPLPGTGAWTGSLAAAFLGMRLRKALPAVVMGVLTAGCIMLALTHVGINLFSGTM</sequence>
<organism evidence="2 3">
    <name type="scientific">Flintibacter hominis</name>
    <dbReference type="NCBI Taxonomy" id="2763048"/>
    <lineage>
        <taxon>Bacteria</taxon>
        <taxon>Bacillati</taxon>
        <taxon>Bacillota</taxon>
        <taxon>Clostridia</taxon>
        <taxon>Eubacteriales</taxon>
        <taxon>Flintibacter</taxon>
    </lineage>
</organism>
<evidence type="ECO:0000313" key="3">
    <source>
        <dbReference type="Proteomes" id="UP000628736"/>
    </source>
</evidence>
<reference evidence="2" key="1">
    <citation type="submission" date="2020-08" db="EMBL/GenBank/DDBJ databases">
        <title>Genome public.</title>
        <authorList>
            <person name="Liu C."/>
            <person name="Sun Q."/>
        </authorList>
    </citation>
    <scope>NUCLEOTIDE SEQUENCE</scope>
    <source>
        <strain evidence="2">NSJ-23</strain>
    </source>
</reference>
<keyword evidence="1" id="KW-0812">Transmembrane</keyword>
<feature type="transmembrane region" description="Helical" evidence="1">
    <location>
        <begin position="103"/>
        <end position="129"/>
    </location>
</feature>
<dbReference type="InterPro" id="IPR009577">
    <property type="entry name" value="Sm_multidrug_ex"/>
</dbReference>
<keyword evidence="1" id="KW-0472">Membrane</keyword>
<name>A0A8J6M777_9FIRM</name>
<dbReference type="EMBL" id="JACOPO010000010">
    <property type="protein sequence ID" value="MBC5723594.1"/>
    <property type="molecule type" value="Genomic_DNA"/>
</dbReference>
<gene>
    <name evidence="2" type="ORF">H8S11_12320</name>
</gene>